<dbReference type="Proteomes" id="UP000789759">
    <property type="component" value="Unassembled WGS sequence"/>
</dbReference>
<evidence type="ECO:0000313" key="1">
    <source>
        <dbReference type="EMBL" id="CAG8655436.1"/>
    </source>
</evidence>
<dbReference type="EMBL" id="CAJVQA010007351">
    <property type="protein sequence ID" value="CAG8655436.1"/>
    <property type="molecule type" value="Genomic_DNA"/>
</dbReference>
<proteinExistence type="predicted"/>
<organism evidence="1 2">
    <name type="scientific">Cetraspora pellucida</name>
    <dbReference type="NCBI Taxonomy" id="1433469"/>
    <lineage>
        <taxon>Eukaryota</taxon>
        <taxon>Fungi</taxon>
        <taxon>Fungi incertae sedis</taxon>
        <taxon>Mucoromycota</taxon>
        <taxon>Glomeromycotina</taxon>
        <taxon>Glomeromycetes</taxon>
        <taxon>Diversisporales</taxon>
        <taxon>Gigasporaceae</taxon>
        <taxon>Cetraspora</taxon>
    </lineage>
</organism>
<reference evidence="1" key="1">
    <citation type="submission" date="2021-06" db="EMBL/GenBank/DDBJ databases">
        <authorList>
            <person name="Kallberg Y."/>
            <person name="Tangrot J."/>
            <person name="Rosling A."/>
        </authorList>
    </citation>
    <scope>NUCLEOTIDE SEQUENCE</scope>
    <source>
        <strain evidence="1">FL966</strain>
    </source>
</reference>
<dbReference type="AlphaFoldDB" id="A0A9N9DZX7"/>
<keyword evidence="2" id="KW-1185">Reference proteome</keyword>
<comment type="caution">
    <text evidence="1">The sequence shown here is derived from an EMBL/GenBank/DDBJ whole genome shotgun (WGS) entry which is preliminary data.</text>
</comment>
<accession>A0A9N9DZX7</accession>
<sequence>MSKVESFVIIDFGHENANFFEKPELISCQRRSEVYEKCYFVKRIWNRVLKEATKRSYPQKSMKSKSD</sequence>
<protein>
    <submittedName>
        <fullName evidence="1">3701_t:CDS:1</fullName>
    </submittedName>
</protein>
<name>A0A9N9DZX7_9GLOM</name>
<gene>
    <name evidence="1" type="ORF">CPELLU_LOCUS9547</name>
</gene>
<evidence type="ECO:0000313" key="2">
    <source>
        <dbReference type="Proteomes" id="UP000789759"/>
    </source>
</evidence>